<dbReference type="Gene3D" id="3.50.50.60">
    <property type="entry name" value="FAD/NAD(P)-binding domain"/>
    <property type="match status" value="2"/>
</dbReference>
<dbReference type="PANTHER" id="PTHR43014">
    <property type="entry name" value="MERCURIC REDUCTASE"/>
    <property type="match status" value="1"/>
</dbReference>
<feature type="domain" description="FAD/NAD(P)-binding" evidence="11">
    <location>
        <begin position="8"/>
        <end position="322"/>
    </location>
</feature>
<dbReference type="InterPro" id="IPR001100">
    <property type="entry name" value="Pyr_nuc-diS_OxRdtase"/>
</dbReference>
<reference evidence="12" key="2">
    <citation type="submission" date="2022-01" db="EMBL/GenBank/DDBJ databases">
        <authorList>
            <person name="Sanchez-Suarez J."/>
            <person name="Villamil L."/>
            <person name="Diaz L.E."/>
        </authorList>
    </citation>
    <scope>NUCLEOTIDE SEQUENCE</scope>
    <source>
        <strain evidence="12">EUFUS-Z928</strain>
    </source>
</reference>
<dbReference type="InterPro" id="IPR004099">
    <property type="entry name" value="Pyr_nucl-diS_OxRdtase_dimer"/>
</dbReference>
<evidence type="ECO:0000256" key="7">
    <source>
        <dbReference type="ARBA" id="ARBA00023157"/>
    </source>
</evidence>
<evidence type="ECO:0000256" key="6">
    <source>
        <dbReference type="ARBA" id="ARBA00023002"/>
    </source>
</evidence>
<comment type="caution">
    <text evidence="12">The sequence shown here is derived from an EMBL/GenBank/DDBJ whole genome shotgun (WGS) entry which is preliminary data.</text>
</comment>
<keyword evidence="6 9" id="KW-0560">Oxidoreductase</keyword>
<proteinExistence type="inferred from homology"/>
<keyword evidence="4 9" id="KW-0274">FAD</keyword>
<protein>
    <submittedName>
        <fullName evidence="12">Mycothione reductase</fullName>
        <ecNumber evidence="12">1.8.1.15</ecNumber>
    </submittedName>
</protein>
<accession>A0ABT6BYP0</accession>
<evidence type="ECO:0000313" key="12">
    <source>
        <dbReference type="EMBL" id="MDF6102189.1"/>
    </source>
</evidence>
<evidence type="ECO:0000313" key="13">
    <source>
        <dbReference type="Proteomes" id="UP001152308"/>
    </source>
</evidence>
<reference evidence="12" key="1">
    <citation type="journal article" date="2022" name="Data Brief">
        <title>Draft genome sequence data of Gordonia hongkongensis strain EUFUS-Z928 isolated from the octocoral Eunicea fusca.</title>
        <authorList>
            <person name="Sanchez-Suarez J."/>
            <person name="Diaz L."/>
            <person name="Melo-Bolivar J."/>
            <person name="Villamil L."/>
        </authorList>
    </citation>
    <scope>NUCLEOTIDE SEQUENCE</scope>
    <source>
        <strain evidence="12">EUFUS-Z928</strain>
    </source>
</reference>
<dbReference type="InterPro" id="IPR036188">
    <property type="entry name" value="FAD/NAD-bd_sf"/>
</dbReference>
<dbReference type="Pfam" id="PF02852">
    <property type="entry name" value="Pyr_redox_dim"/>
    <property type="match status" value="1"/>
</dbReference>
<comment type="cofactor">
    <cofactor evidence="1">
        <name>FAD</name>
        <dbReference type="ChEBI" id="CHEBI:57692"/>
    </cofactor>
</comment>
<dbReference type="NCBIfam" id="NF005884">
    <property type="entry name" value="PRK07846.1"/>
    <property type="match status" value="1"/>
</dbReference>
<dbReference type="InterPro" id="IPR017817">
    <property type="entry name" value="Mycothione_reductase"/>
</dbReference>
<evidence type="ECO:0000256" key="8">
    <source>
        <dbReference type="ARBA" id="ARBA00023284"/>
    </source>
</evidence>
<dbReference type="RefSeq" id="WP_277243943.1">
    <property type="nucleotide sequence ID" value="NZ_JAKJLQ010000010.1"/>
</dbReference>
<dbReference type="Pfam" id="PF07992">
    <property type="entry name" value="Pyr_redox_2"/>
    <property type="match status" value="1"/>
</dbReference>
<evidence type="ECO:0000256" key="3">
    <source>
        <dbReference type="ARBA" id="ARBA00022630"/>
    </source>
</evidence>
<gene>
    <name evidence="12" type="primary">mtr</name>
    <name evidence="12" type="ORF">L2299_14080</name>
</gene>
<dbReference type="InterPro" id="IPR016156">
    <property type="entry name" value="FAD/NAD-linked_Rdtase_dimer_sf"/>
</dbReference>
<dbReference type="InterPro" id="IPR012999">
    <property type="entry name" value="Pyr_OxRdtase_I_AS"/>
</dbReference>
<comment type="similarity">
    <text evidence="2 9">Belongs to the class-I pyridine nucleotide-disulfide oxidoreductase family.</text>
</comment>
<dbReference type="PIRSF" id="PIRSF000350">
    <property type="entry name" value="Mercury_reductase_MerA"/>
    <property type="match status" value="1"/>
</dbReference>
<dbReference type="PRINTS" id="PR00368">
    <property type="entry name" value="FADPNR"/>
</dbReference>
<keyword evidence="13" id="KW-1185">Reference proteome</keyword>
<dbReference type="SUPFAM" id="SSF51905">
    <property type="entry name" value="FAD/NAD(P)-binding domain"/>
    <property type="match status" value="1"/>
</dbReference>
<dbReference type="PANTHER" id="PTHR43014:SF4">
    <property type="entry name" value="PYRIDINE NUCLEOTIDE-DISULFIDE OXIDOREDUCTASE RCLA-RELATED"/>
    <property type="match status" value="1"/>
</dbReference>
<keyword evidence="5" id="KW-0521">NADP</keyword>
<name>A0ABT6BYP0_9ACTN</name>
<evidence type="ECO:0000256" key="1">
    <source>
        <dbReference type="ARBA" id="ARBA00001974"/>
    </source>
</evidence>
<evidence type="ECO:0000256" key="5">
    <source>
        <dbReference type="ARBA" id="ARBA00022857"/>
    </source>
</evidence>
<dbReference type="NCBIfam" id="TIGR03452">
    <property type="entry name" value="mycothione_red"/>
    <property type="match status" value="1"/>
</dbReference>
<organism evidence="12 13">
    <name type="scientific">Gordonia hongkongensis</name>
    <dbReference type="NCBI Taxonomy" id="1701090"/>
    <lineage>
        <taxon>Bacteria</taxon>
        <taxon>Bacillati</taxon>
        <taxon>Actinomycetota</taxon>
        <taxon>Actinomycetes</taxon>
        <taxon>Mycobacteriales</taxon>
        <taxon>Gordoniaceae</taxon>
        <taxon>Gordonia</taxon>
    </lineage>
</organism>
<dbReference type="PROSITE" id="PS00076">
    <property type="entry name" value="PYRIDINE_REDOX_1"/>
    <property type="match status" value="1"/>
</dbReference>
<evidence type="ECO:0000256" key="2">
    <source>
        <dbReference type="ARBA" id="ARBA00007532"/>
    </source>
</evidence>
<feature type="domain" description="Pyridine nucleotide-disulphide oxidoreductase dimerisation" evidence="10">
    <location>
        <begin position="350"/>
        <end position="459"/>
    </location>
</feature>
<dbReference type="EC" id="1.8.1.15" evidence="12"/>
<evidence type="ECO:0000256" key="9">
    <source>
        <dbReference type="RuleBase" id="RU003691"/>
    </source>
</evidence>
<dbReference type="Proteomes" id="UP001152308">
    <property type="component" value="Unassembled WGS sequence"/>
</dbReference>
<dbReference type="EMBL" id="JAKJLQ010000010">
    <property type="protein sequence ID" value="MDF6102189.1"/>
    <property type="molecule type" value="Genomic_DNA"/>
</dbReference>
<evidence type="ECO:0000259" key="11">
    <source>
        <dbReference type="Pfam" id="PF07992"/>
    </source>
</evidence>
<dbReference type="PRINTS" id="PR00411">
    <property type="entry name" value="PNDRDTASEI"/>
</dbReference>
<evidence type="ECO:0000259" key="10">
    <source>
        <dbReference type="Pfam" id="PF02852"/>
    </source>
</evidence>
<dbReference type="InterPro" id="IPR023753">
    <property type="entry name" value="FAD/NAD-binding_dom"/>
</dbReference>
<evidence type="ECO:0000256" key="4">
    <source>
        <dbReference type="ARBA" id="ARBA00022827"/>
    </source>
</evidence>
<dbReference type="SUPFAM" id="SSF55424">
    <property type="entry name" value="FAD/NAD-linked reductases, dimerisation (C-terminal) domain"/>
    <property type="match status" value="1"/>
</dbReference>
<sequence>MTATQVVDLAIIGSGSGNAIPDDRFADKTLAIFEEGVYGGTCLNVGCIPTKMFVYASEVAEIATHGARLGVHSKVDSVDWPGIVERVFGRIDPLSQGGKEYRVDRCENITVYDSHVEFDGRDDDGRYRLVTRDGDTVLADEVVLAAGSRAVIPQIIADSGVTYYTNNDVMRLPELPERLIIVGSGYIAAEFAHVFGALGSHVSIIARGPGLLRKQDADISNRFTQVAREKWDVRLETTITEAEDLPDGGVRVGLSDGATLEADVLLIATGRQPNGDRLNLDSVGIELDDEGRVRCDQHGRTAARGVWTLGDVSSPYQLKHVANHEQRVVQANLLKGWDATDLDAFDHRYVPAAVFTHPQIAAVGLTEDEAREAGHDIAVKVQAYGDVAYGWAMEDTTGFCKLIAERGTGRLLGAHLIGPQAPTVIQPVIQAMHFGQTAHELARGQYWIHPAMPEVLENAILGLDI</sequence>
<keyword evidence="7" id="KW-1015">Disulfide bond</keyword>
<keyword evidence="3 9" id="KW-0285">Flavoprotein</keyword>
<dbReference type="GO" id="GO:0050627">
    <property type="term" value="F:mycothione reductase [NAD(P)H] activity"/>
    <property type="evidence" value="ECO:0007669"/>
    <property type="project" value="UniProtKB-EC"/>
</dbReference>
<dbReference type="Gene3D" id="3.30.390.30">
    <property type="match status" value="1"/>
</dbReference>
<keyword evidence="8 9" id="KW-0676">Redox-active center</keyword>